<keyword evidence="1" id="KW-0472">Membrane</keyword>
<dbReference type="Proteomes" id="UP001189429">
    <property type="component" value="Unassembled WGS sequence"/>
</dbReference>
<comment type="caution">
    <text evidence="2">The sequence shown here is derived from an EMBL/GenBank/DDBJ whole genome shotgun (WGS) entry which is preliminary data.</text>
</comment>
<keyword evidence="1" id="KW-1133">Transmembrane helix</keyword>
<feature type="transmembrane region" description="Helical" evidence="1">
    <location>
        <begin position="54"/>
        <end position="81"/>
    </location>
</feature>
<evidence type="ECO:0000313" key="2">
    <source>
        <dbReference type="EMBL" id="CAK0811043.1"/>
    </source>
</evidence>
<keyword evidence="1" id="KW-0812">Transmembrane</keyword>
<name>A0ABN9QXE9_9DINO</name>
<gene>
    <name evidence="2" type="ORF">PCOR1329_LOCUS15796</name>
</gene>
<dbReference type="EMBL" id="CAUYUJ010004803">
    <property type="protein sequence ID" value="CAK0811043.1"/>
    <property type="molecule type" value="Genomic_DNA"/>
</dbReference>
<organism evidence="2 3">
    <name type="scientific">Prorocentrum cordatum</name>
    <dbReference type="NCBI Taxonomy" id="2364126"/>
    <lineage>
        <taxon>Eukaryota</taxon>
        <taxon>Sar</taxon>
        <taxon>Alveolata</taxon>
        <taxon>Dinophyceae</taxon>
        <taxon>Prorocentrales</taxon>
        <taxon>Prorocentraceae</taxon>
        <taxon>Prorocentrum</taxon>
    </lineage>
</organism>
<evidence type="ECO:0000256" key="1">
    <source>
        <dbReference type="SAM" id="Phobius"/>
    </source>
</evidence>
<protein>
    <submittedName>
        <fullName evidence="2">Uncharacterized protein</fullName>
    </submittedName>
</protein>
<accession>A0ABN9QXE9</accession>
<evidence type="ECO:0000313" key="3">
    <source>
        <dbReference type="Proteomes" id="UP001189429"/>
    </source>
</evidence>
<reference evidence="2" key="1">
    <citation type="submission" date="2023-10" db="EMBL/GenBank/DDBJ databases">
        <authorList>
            <person name="Chen Y."/>
            <person name="Shah S."/>
            <person name="Dougan E. K."/>
            <person name="Thang M."/>
            <person name="Chan C."/>
        </authorList>
    </citation>
    <scope>NUCLEOTIDE SEQUENCE [LARGE SCALE GENOMIC DNA]</scope>
</reference>
<proteinExistence type="predicted"/>
<sequence length="128" mass="14584">MVCWAWIMRISLSAMDYNRNPAPRTSFLMSRCLEAKDAMLMLNTYMETPLPFGYVHLISCLVNIQNIVMAVSTGFVVAQSLVDSQFYRIVEQVFALCVLTCLYQGILLISYVIADPLGDEELGWRVFQ</sequence>
<keyword evidence="3" id="KW-1185">Reference proteome</keyword>
<feature type="transmembrane region" description="Helical" evidence="1">
    <location>
        <begin position="93"/>
        <end position="114"/>
    </location>
</feature>